<accession>A0A179D348</accession>
<evidence type="ECO:0000313" key="2">
    <source>
        <dbReference type="EMBL" id="OAQ20403.1"/>
    </source>
</evidence>
<dbReference type="EMBL" id="LWLG01000011">
    <property type="protein sequence ID" value="OAQ20403.1"/>
    <property type="molecule type" value="Genomic_DNA"/>
</dbReference>
<dbReference type="Proteomes" id="UP000078390">
    <property type="component" value="Unassembled WGS sequence"/>
</dbReference>
<gene>
    <name evidence="2" type="ORF">TDIS_1447</name>
</gene>
<reference evidence="2 3" key="1">
    <citation type="submission" date="2016-04" db="EMBL/GenBank/DDBJ databases">
        <title>Genome analysis of Thermosulfurimonas dismutans, the first thermophilic sulfur-disproportionating bacterium of the phylum Thermodesulfobacteria.</title>
        <authorList>
            <person name="Mardanov A.V."/>
            <person name="Beletsky A.V."/>
            <person name="Kadnikov V.V."/>
            <person name="Slobodkin A.I."/>
            <person name="Ravin N.V."/>
        </authorList>
    </citation>
    <scope>NUCLEOTIDE SEQUENCE [LARGE SCALE GENOMIC DNA]</scope>
    <source>
        <strain evidence="2 3">S95</strain>
    </source>
</reference>
<evidence type="ECO:0000313" key="3">
    <source>
        <dbReference type="Proteomes" id="UP000078390"/>
    </source>
</evidence>
<dbReference type="RefSeq" id="WP_068670820.1">
    <property type="nucleotide sequence ID" value="NZ_LWLG01000011.1"/>
</dbReference>
<dbReference type="STRING" id="999894.TDIS_1447"/>
<keyword evidence="3" id="KW-1185">Reference proteome</keyword>
<protein>
    <submittedName>
        <fullName evidence="2">Uncharacterized protein</fullName>
    </submittedName>
</protein>
<name>A0A179D348_9BACT</name>
<keyword evidence="1" id="KW-0175">Coiled coil</keyword>
<proteinExistence type="predicted"/>
<evidence type="ECO:0000256" key="1">
    <source>
        <dbReference type="SAM" id="Coils"/>
    </source>
</evidence>
<dbReference type="OrthoDB" id="9779449at2"/>
<organism evidence="2 3">
    <name type="scientific">Thermosulfurimonas dismutans</name>
    <dbReference type="NCBI Taxonomy" id="999894"/>
    <lineage>
        <taxon>Bacteria</taxon>
        <taxon>Pseudomonadati</taxon>
        <taxon>Thermodesulfobacteriota</taxon>
        <taxon>Thermodesulfobacteria</taxon>
        <taxon>Thermodesulfobacteriales</taxon>
        <taxon>Thermodesulfobacteriaceae</taxon>
        <taxon>Thermosulfurimonas</taxon>
    </lineage>
</organism>
<dbReference type="AlphaFoldDB" id="A0A179D348"/>
<comment type="caution">
    <text evidence="2">The sequence shown here is derived from an EMBL/GenBank/DDBJ whole genome shotgun (WGS) entry which is preliminary data.</text>
</comment>
<sequence>MTRFSEAILYPQTYLREDLAELAFRVLERLVLLRPAEYPPEGVARKLSEEDRVRFLYPPPLGEKLKTFLDLVLGYEEWGLMMRTPENVALFKGFSEPLEESVSDIKRALLGEEKREDPMLSARIVLALAERLDQKLESLDRELKNLEEKSRLLSRMIIGEDLPQTRFTRWVVETREPSWKLHALPERMLAWARLVPALSEIPEVLLVDQSEILEEWRDFGPQEVEIFELEGCSASVRYLEYPVAPQALLAYPEVGLTQSPGKTQVLFLERI</sequence>
<feature type="coiled-coil region" evidence="1">
    <location>
        <begin position="122"/>
        <end position="156"/>
    </location>
</feature>